<dbReference type="Pfam" id="PF02780">
    <property type="entry name" value="Transketolase_C"/>
    <property type="match status" value="1"/>
</dbReference>
<dbReference type="PANTHER" id="PTHR43825">
    <property type="entry name" value="PYRUVATE DEHYDROGENASE E1 COMPONENT"/>
    <property type="match status" value="1"/>
</dbReference>
<name>A0A1N7PIN6_9RHOB</name>
<dbReference type="EMBL" id="FTOG01000010">
    <property type="protein sequence ID" value="SIT10442.1"/>
    <property type="molecule type" value="Genomic_DNA"/>
</dbReference>
<dbReference type="SUPFAM" id="SSF52922">
    <property type="entry name" value="TK C-terminal domain-like"/>
    <property type="match status" value="1"/>
</dbReference>
<dbReference type="Proteomes" id="UP000186221">
    <property type="component" value="Unassembled WGS sequence"/>
</dbReference>
<accession>A0A1N7PIN6</accession>
<dbReference type="InterPro" id="IPR029061">
    <property type="entry name" value="THDP-binding"/>
</dbReference>
<evidence type="ECO:0000313" key="6">
    <source>
        <dbReference type="Proteomes" id="UP000186221"/>
    </source>
</evidence>
<gene>
    <name evidence="5" type="ORF">SAMN05421580_11040</name>
</gene>
<evidence type="ECO:0000256" key="2">
    <source>
        <dbReference type="ARBA" id="ARBA00007131"/>
    </source>
</evidence>
<dbReference type="InterPro" id="IPR033248">
    <property type="entry name" value="Transketolase_C"/>
</dbReference>
<comment type="cofactor">
    <cofactor evidence="1">
        <name>thiamine diphosphate</name>
        <dbReference type="ChEBI" id="CHEBI:58937"/>
    </cofactor>
</comment>
<comment type="similarity">
    <text evidence="2">Belongs to the transketolase family.</text>
</comment>
<dbReference type="InterPro" id="IPR051157">
    <property type="entry name" value="PDH/Transketolase"/>
</dbReference>
<evidence type="ECO:0000313" key="5">
    <source>
        <dbReference type="EMBL" id="SIT10442.1"/>
    </source>
</evidence>
<dbReference type="OrthoDB" id="8732661at2"/>
<dbReference type="SMART" id="SM00861">
    <property type="entry name" value="Transket_pyr"/>
    <property type="match status" value="1"/>
</dbReference>
<dbReference type="RefSeq" id="WP_076485778.1">
    <property type="nucleotide sequence ID" value="NZ_FTOG01000010.1"/>
</dbReference>
<sequence length="320" mass="33377">MAHDGPVSAGLHDCRNAWVETLEALAAEDERIVAVVNDSTGSSKLGGFQKKFPDRLINVGIAEQLMVGVGAGLANGGRIPFVSAASCFLTGRSLEQVKADVAYANFNVKLVGQSSGVAYGELGATHHSIEDFAWLRPLTNITVIAPADAWETAEAVKWAAAHEGPVYLRLSRMPVPNLDVPGRVFTAGKAELVRSGSDVTVIACGTTVHLAAEAADKLADKGLSVRVLNMATINPLDEAAVLAAARETGAIVTVEEASVRGGLGGAVAELTAGECPVPVERLGFPGFVPTGSTEWLFEEFGLSVPGISAAVRKVLDRVKR</sequence>
<dbReference type="Gene3D" id="3.40.50.920">
    <property type="match status" value="1"/>
</dbReference>
<dbReference type="InterPro" id="IPR009014">
    <property type="entry name" value="Transketo_C/PFOR_II"/>
</dbReference>
<keyword evidence="3" id="KW-0786">Thiamine pyrophosphate</keyword>
<protein>
    <submittedName>
        <fullName evidence="5">Transketolase subunit B</fullName>
    </submittedName>
</protein>
<dbReference type="Gene3D" id="3.40.50.970">
    <property type="match status" value="1"/>
</dbReference>
<dbReference type="PANTHER" id="PTHR43825:SF1">
    <property type="entry name" value="TRANSKETOLASE-LIKE PYRIMIDINE-BINDING DOMAIN-CONTAINING PROTEIN"/>
    <property type="match status" value="1"/>
</dbReference>
<dbReference type="STRING" id="453582.SAMN05421580_11040"/>
<dbReference type="FunFam" id="3.40.50.970:FF:000129">
    <property type="entry name" value="Transketolase"/>
    <property type="match status" value="1"/>
</dbReference>
<proteinExistence type="inferred from homology"/>
<dbReference type="InterPro" id="IPR005475">
    <property type="entry name" value="Transketolase-like_Pyr-bd"/>
</dbReference>
<evidence type="ECO:0000256" key="3">
    <source>
        <dbReference type="ARBA" id="ARBA00023052"/>
    </source>
</evidence>
<dbReference type="SUPFAM" id="SSF52518">
    <property type="entry name" value="Thiamin diphosphate-binding fold (THDP-binding)"/>
    <property type="match status" value="1"/>
</dbReference>
<dbReference type="CDD" id="cd07033">
    <property type="entry name" value="TPP_PYR_DXS_TK_like"/>
    <property type="match status" value="1"/>
</dbReference>
<keyword evidence="6" id="KW-1185">Reference proteome</keyword>
<dbReference type="AlphaFoldDB" id="A0A1N7PIN6"/>
<evidence type="ECO:0000259" key="4">
    <source>
        <dbReference type="SMART" id="SM00861"/>
    </source>
</evidence>
<dbReference type="Pfam" id="PF02779">
    <property type="entry name" value="Transket_pyr"/>
    <property type="match status" value="1"/>
</dbReference>
<evidence type="ECO:0000256" key="1">
    <source>
        <dbReference type="ARBA" id="ARBA00001964"/>
    </source>
</evidence>
<feature type="domain" description="Transketolase-like pyrimidine-binding" evidence="4">
    <location>
        <begin position="12"/>
        <end position="177"/>
    </location>
</feature>
<reference evidence="6" key="1">
    <citation type="submission" date="2017-01" db="EMBL/GenBank/DDBJ databases">
        <authorList>
            <person name="Varghese N."/>
            <person name="Submissions S."/>
        </authorList>
    </citation>
    <scope>NUCLEOTIDE SEQUENCE [LARGE SCALE GENOMIC DNA]</scope>
    <source>
        <strain evidence="6">DSM 19945</strain>
    </source>
</reference>
<organism evidence="5 6">
    <name type="scientific">Rhodobacter aestuarii</name>
    <dbReference type="NCBI Taxonomy" id="453582"/>
    <lineage>
        <taxon>Bacteria</taxon>
        <taxon>Pseudomonadati</taxon>
        <taxon>Pseudomonadota</taxon>
        <taxon>Alphaproteobacteria</taxon>
        <taxon>Rhodobacterales</taxon>
        <taxon>Rhodobacter group</taxon>
        <taxon>Rhodobacter</taxon>
    </lineage>
</organism>